<dbReference type="SUPFAM" id="SSF53448">
    <property type="entry name" value="Nucleotide-diphospho-sugar transferases"/>
    <property type="match status" value="1"/>
</dbReference>
<dbReference type="Gene3D" id="3.90.550.10">
    <property type="entry name" value="Spore Coat Polysaccharide Biosynthesis Protein SpsA, Chain A"/>
    <property type="match status" value="1"/>
</dbReference>
<protein>
    <recommendedName>
        <fullName evidence="1">Glycosyltransferase 2-like domain-containing protein</fullName>
    </recommendedName>
</protein>
<evidence type="ECO:0000259" key="1">
    <source>
        <dbReference type="Pfam" id="PF00535"/>
    </source>
</evidence>
<reference evidence="2 3" key="2">
    <citation type="submission" date="2017-10" db="EMBL/GenBank/DDBJ databases">
        <authorList>
            <person name="Banno H."/>
            <person name="Chua N.-H."/>
        </authorList>
    </citation>
    <scope>NUCLEOTIDE SEQUENCE [LARGE SCALE GENOMIC DNA]</scope>
    <source>
        <strain evidence="2 3">JK626</strain>
    </source>
</reference>
<dbReference type="Proteomes" id="UP000225889">
    <property type="component" value="Unassembled WGS sequence"/>
</dbReference>
<dbReference type="GO" id="GO:0016758">
    <property type="term" value="F:hexosyltransferase activity"/>
    <property type="evidence" value="ECO:0007669"/>
    <property type="project" value="UniProtKB-ARBA"/>
</dbReference>
<accession>A0A2G3DX98</accession>
<dbReference type="PANTHER" id="PTHR22916">
    <property type="entry name" value="GLYCOSYLTRANSFERASE"/>
    <property type="match status" value="1"/>
</dbReference>
<dbReference type="CDD" id="cd00761">
    <property type="entry name" value="Glyco_tranf_GTA_type"/>
    <property type="match status" value="1"/>
</dbReference>
<evidence type="ECO:0000313" key="2">
    <source>
        <dbReference type="EMBL" id="PHU35581.1"/>
    </source>
</evidence>
<name>A0A2G3DX98_9FIRM</name>
<dbReference type="Pfam" id="PF00535">
    <property type="entry name" value="Glycos_transf_2"/>
    <property type="match status" value="1"/>
</dbReference>
<dbReference type="InterPro" id="IPR029044">
    <property type="entry name" value="Nucleotide-diphossugar_trans"/>
</dbReference>
<organism evidence="2 3">
    <name type="scientific">Pseudobutyrivibrio ruminis</name>
    <dbReference type="NCBI Taxonomy" id="46206"/>
    <lineage>
        <taxon>Bacteria</taxon>
        <taxon>Bacillati</taxon>
        <taxon>Bacillota</taxon>
        <taxon>Clostridia</taxon>
        <taxon>Lachnospirales</taxon>
        <taxon>Lachnospiraceae</taxon>
        <taxon>Pseudobutyrivibrio</taxon>
    </lineage>
</organism>
<gene>
    <name evidence="2" type="ORF">CSX01_02970</name>
</gene>
<reference evidence="2 3" key="1">
    <citation type="submission" date="2017-10" db="EMBL/GenBank/DDBJ databases">
        <title>Resolving the taxonomy of Roseburia spp., Eubacterium rectale and Agathobacter spp. through phylogenomic analysis.</title>
        <authorList>
            <person name="Sheridan P.O."/>
            <person name="Walker A.W."/>
            <person name="Duncan S.H."/>
            <person name="Scott K.P."/>
            <person name="Toole P.W.O."/>
            <person name="Luis P."/>
            <person name="Flint H.J."/>
        </authorList>
    </citation>
    <scope>NUCLEOTIDE SEQUENCE [LARGE SCALE GENOMIC DNA]</scope>
    <source>
        <strain evidence="2 3">JK626</strain>
    </source>
</reference>
<proteinExistence type="predicted"/>
<dbReference type="PANTHER" id="PTHR22916:SF3">
    <property type="entry name" value="UDP-GLCNAC:BETAGAL BETA-1,3-N-ACETYLGLUCOSAMINYLTRANSFERASE-LIKE PROTEIN 1"/>
    <property type="match status" value="1"/>
</dbReference>
<evidence type="ECO:0000313" key="3">
    <source>
        <dbReference type="Proteomes" id="UP000225889"/>
    </source>
</evidence>
<feature type="domain" description="Glycosyltransferase 2-like" evidence="1">
    <location>
        <begin position="22"/>
        <end position="150"/>
    </location>
</feature>
<dbReference type="AlphaFoldDB" id="A0A2G3DX98"/>
<comment type="caution">
    <text evidence="2">The sequence shown here is derived from an EMBL/GenBank/DDBJ whole genome shotgun (WGS) entry which is preliminary data.</text>
</comment>
<dbReference type="EMBL" id="PDYF01000008">
    <property type="protein sequence ID" value="PHU35581.1"/>
    <property type="molecule type" value="Genomic_DNA"/>
</dbReference>
<sequence length="375" mass="43702">MGINSLGVFWYHGIMSDNIKFSVIMPTYGVGDYIGDALGCLMMQTYDNFEVIIVDDCSPDKSGDVARSFLERDDRFYYYRHDHNMGVSAARNTGIEKATGDYILFLDPDDLYERNLLRVCAAMLQRNPVDLLVYSFTEDYRNSEGRVEYMKGISLENMDYDDDTVTTNDPALIHKMVMQMEEITMLGYPWNKCYKTSVVKENGVRFQDIKHVEDILFNCDFLDYVNSLTVINDVLYHYRNQGQPRLTGGAIDDYFELQKIRVKRIYDQQQKWKSCDFEVLGILSKEYFRSFQSAMVRQLEAGVKCDDILAWCKKQQGTEAYRELRKYLPNDSKIIKFLYKPLAEGMFGTALTRARLMGYTKHHFPGLFNRAKQIR</sequence>
<dbReference type="InterPro" id="IPR001173">
    <property type="entry name" value="Glyco_trans_2-like"/>
</dbReference>